<proteinExistence type="predicted"/>
<evidence type="ECO:0000313" key="3">
    <source>
        <dbReference type="Proteomes" id="UP000007150"/>
    </source>
</evidence>
<gene>
    <name evidence="2" type="ORF">Sphch_4008</name>
</gene>
<dbReference type="STRING" id="690566.Sphch_4008"/>
<dbReference type="EMBL" id="CP002799">
    <property type="protein sequence ID" value="AEG51587.1"/>
    <property type="molecule type" value="Genomic_DNA"/>
</dbReference>
<protein>
    <recommendedName>
        <fullName evidence="1">SnoaL-like domain-containing protein</fullName>
    </recommendedName>
</protein>
<evidence type="ECO:0000313" key="2">
    <source>
        <dbReference type="EMBL" id="AEG51587.1"/>
    </source>
</evidence>
<keyword evidence="3" id="KW-1185">Reference proteome</keyword>
<dbReference type="Pfam" id="PF12680">
    <property type="entry name" value="SnoaL_2"/>
    <property type="match status" value="1"/>
</dbReference>
<dbReference type="HOGENOM" id="CLU_147454_0_0_5"/>
<reference evidence="2 3" key="1">
    <citation type="submission" date="2011-05" db="EMBL/GenBank/DDBJ databases">
        <title>Complete sequence of chromosome 2 of Sphingobium chlorophenolicum L-1.</title>
        <authorList>
            <consortium name="US DOE Joint Genome Institute"/>
            <person name="Lucas S."/>
            <person name="Han J."/>
            <person name="Lapidus A."/>
            <person name="Cheng J.-F."/>
            <person name="Goodwin L."/>
            <person name="Pitluck S."/>
            <person name="Peters L."/>
            <person name="Daligault H."/>
            <person name="Han C."/>
            <person name="Tapia R."/>
            <person name="Land M."/>
            <person name="Hauser L."/>
            <person name="Kyrpides N."/>
            <person name="Ivanova N."/>
            <person name="Pagani I."/>
            <person name="Turner P."/>
            <person name="Copley S."/>
            <person name="Woyke T."/>
        </authorList>
    </citation>
    <scope>NUCLEOTIDE SEQUENCE [LARGE SCALE GENOMIC DNA]</scope>
    <source>
        <strain evidence="2 3">L-1</strain>
    </source>
</reference>
<dbReference type="RefSeq" id="WP_013849810.1">
    <property type="nucleotide sequence ID" value="NC_015594.1"/>
</dbReference>
<evidence type="ECO:0000259" key="1">
    <source>
        <dbReference type="Pfam" id="PF12680"/>
    </source>
</evidence>
<dbReference type="SUPFAM" id="SSF54427">
    <property type="entry name" value="NTF2-like"/>
    <property type="match status" value="1"/>
</dbReference>
<accession>F6F221</accession>
<dbReference type="InterPro" id="IPR037401">
    <property type="entry name" value="SnoaL-like"/>
</dbReference>
<dbReference type="Proteomes" id="UP000007150">
    <property type="component" value="Chromosome 2"/>
</dbReference>
<dbReference type="InterPro" id="IPR032710">
    <property type="entry name" value="NTF2-like_dom_sf"/>
</dbReference>
<name>F6F221_SPHCR</name>
<dbReference type="KEGG" id="sch:Sphch_4008"/>
<dbReference type="AlphaFoldDB" id="F6F221"/>
<dbReference type="Gene3D" id="3.10.450.50">
    <property type="match status" value="1"/>
</dbReference>
<organism evidence="2 3">
    <name type="scientific">Sphingobium chlorophenolicum L-1</name>
    <dbReference type="NCBI Taxonomy" id="690566"/>
    <lineage>
        <taxon>Bacteria</taxon>
        <taxon>Pseudomonadati</taxon>
        <taxon>Pseudomonadota</taxon>
        <taxon>Alphaproteobacteria</taxon>
        <taxon>Sphingomonadales</taxon>
        <taxon>Sphingomonadaceae</taxon>
        <taxon>Sphingobium</taxon>
    </lineage>
</organism>
<sequence length="129" mass="14129">MAADGRAEALAVAEAITAAFARKDVKAFADLYADDATVWHNNDGLTQGREENLAFVASIVGLFEDIHYADIKRLYTEEGIIQQHVVKGVLANGRKMEVPACLIMRIVNGKIAHIDEYADPAPFHALLHN</sequence>
<feature type="domain" description="SnoaL-like" evidence="1">
    <location>
        <begin position="14"/>
        <end position="113"/>
    </location>
</feature>